<keyword evidence="6 7" id="KW-0472">Membrane</keyword>
<keyword evidence="3" id="KW-1003">Cell membrane</keyword>
<name>A0A4Q0Y8Q3_9BACT</name>
<evidence type="ECO:0000256" key="4">
    <source>
        <dbReference type="ARBA" id="ARBA00022692"/>
    </source>
</evidence>
<dbReference type="EMBL" id="PDKJ01000017">
    <property type="protein sequence ID" value="RXJ66205.1"/>
    <property type="molecule type" value="Genomic_DNA"/>
</dbReference>
<dbReference type="PANTHER" id="PTHR30086">
    <property type="entry name" value="ARGININE EXPORTER PROTEIN ARGO"/>
    <property type="match status" value="1"/>
</dbReference>
<accession>A0A4Q0Y8Q3</accession>
<dbReference type="GO" id="GO:0005886">
    <property type="term" value="C:plasma membrane"/>
    <property type="evidence" value="ECO:0007669"/>
    <property type="project" value="UniProtKB-SubCell"/>
</dbReference>
<evidence type="ECO:0000256" key="6">
    <source>
        <dbReference type="ARBA" id="ARBA00023136"/>
    </source>
</evidence>
<protein>
    <recommendedName>
        <fullName evidence="10">Threonine transporter RhtB</fullName>
    </recommendedName>
</protein>
<comment type="caution">
    <text evidence="8">The sequence shown here is derived from an EMBL/GenBank/DDBJ whole genome shotgun (WGS) entry which is preliminary data.</text>
</comment>
<keyword evidence="4 7" id="KW-0812">Transmembrane</keyword>
<evidence type="ECO:0000256" key="3">
    <source>
        <dbReference type="ARBA" id="ARBA00022475"/>
    </source>
</evidence>
<evidence type="ECO:0008006" key="10">
    <source>
        <dbReference type="Google" id="ProtNLM"/>
    </source>
</evidence>
<feature type="transmembrane region" description="Helical" evidence="7">
    <location>
        <begin position="48"/>
        <end position="69"/>
    </location>
</feature>
<evidence type="ECO:0000256" key="5">
    <source>
        <dbReference type="ARBA" id="ARBA00022989"/>
    </source>
</evidence>
<sequence length="105" mass="11645">MINSFHNNNSSVFSLFSQAFLIAIENPKAIIFFTALFPQFISKEGTSLSQYTLMTITLGFISMILYAIARDKATNFIKNSFVGRYLNRITGGIFISAGCSLALKN</sequence>
<comment type="subcellular location">
    <subcellularLocation>
        <location evidence="1">Cell membrane</location>
        <topology evidence="1">Multi-pass membrane protein</topology>
    </subcellularLocation>
</comment>
<evidence type="ECO:0000313" key="8">
    <source>
        <dbReference type="EMBL" id="RXJ66205.1"/>
    </source>
</evidence>
<comment type="similarity">
    <text evidence="2">Belongs to the Rht family.</text>
</comment>
<proteinExistence type="inferred from homology"/>
<dbReference type="GO" id="GO:0042970">
    <property type="term" value="F:homoserine transmembrane transporter activity"/>
    <property type="evidence" value="ECO:0007669"/>
    <property type="project" value="TreeGrafter"/>
</dbReference>
<organism evidence="8 9">
    <name type="scientific">Halarcobacter ebronensis</name>
    <dbReference type="NCBI Taxonomy" id="1462615"/>
    <lineage>
        <taxon>Bacteria</taxon>
        <taxon>Pseudomonadati</taxon>
        <taxon>Campylobacterota</taxon>
        <taxon>Epsilonproteobacteria</taxon>
        <taxon>Campylobacterales</taxon>
        <taxon>Arcobacteraceae</taxon>
        <taxon>Halarcobacter</taxon>
    </lineage>
</organism>
<dbReference type="Proteomes" id="UP000290172">
    <property type="component" value="Unassembled WGS sequence"/>
</dbReference>
<evidence type="ECO:0000256" key="2">
    <source>
        <dbReference type="ARBA" id="ARBA00007928"/>
    </source>
</evidence>
<keyword evidence="5 7" id="KW-1133">Transmembrane helix</keyword>
<dbReference type="Pfam" id="PF01810">
    <property type="entry name" value="LysE"/>
    <property type="match status" value="1"/>
</dbReference>
<evidence type="ECO:0000256" key="7">
    <source>
        <dbReference type="SAM" id="Phobius"/>
    </source>
</evidence>
<gene>
    <name evidence="8" type="ORF">CRV08_13600</name>
</gene>
<dbReference type="PANTHER" id="PTHR30086:SF14">
    <property type="entry name" value="HOMOSERINE_HOMOSERINE LACTONE EFFLUX PROTEIN"/>
    <property type="match status" value="1"/>
</dbReference>
<evidence type="ECO:0000313" key="9">
    <source>
        <dbReference type="Proteomes" id="UP000290172"/>
    </source>
</evidence>
<evidence type="ECO:0000256" key="1">
    <source>
        <dbReference type="ARBA" id="ARBA00004651"/>
    </source>
</evidence>
<feature type="transmembrane region" description="Helical" evidence="7">
    <location>
        <begin position="12"/>
        <end position="36"/>
    </location>
</feature>
<dbReference type="InterPro" id="IPR001123">
    <property type="entry name" value="LeuE-type"/>
</dbReference>
<reference evidence="8 9" key="1">
    <citation type="submission" date="2017-10" db="EMBL/GenBank/DDBJ databases">
        <title>Genomics of the genus Arcobacter.</title>
        <authorList>
            <person name="Perez-Cataluna A."/>
            <person name="Figueras M.J."/>
        </authorList>
    </citation>
    <scope>NUCLEOTIDE SEQUENCE [LARGE SCALE GENOMIC DNA]</scope>
    <source>
        <strain evidence="8 9">CECT 8993</strain>
    </source>
</reference>
<dbReference type="AlphaFoldDB" id="A0A4Q0Y8Q3"/>